<dbReference type="GO" id="GO:0000976">
    <property type="term" value="F:transcription cis-regulatory region binding"/>
    <property type="evidence" value="ECO:0007669"/>
    <property type="project" value="TreeGrafter"/>
</dbReference>
<keyword evidence="3" id="KW-0804">Transcription</keyword>
<feature type="domain" description="HTH lacI-type" evidence="4">
    <location>
        <begin position="17"/>
        <end position="72"/>
    </location>
</feature>
<dbReference type="InterPro" id="IPR028082">
    <property type="entry name" value="Peripla_BP_I"/>
</dbReference>
<dbReference type="PANTHER" id="PTHR30146:SF24">
    <property type="entry name" value="XYLOSE OPERON REGULATORY PROTEIN"/>
    <property type="match status" value="1"/>
</dbReference>
<evidence type="ECO:0000256" key="2">
    <source>
        <dbReference type="ARBA" id="ARBA00023125"/>
    </source>
</evidence>
<dbReference type="EMBL" id="BMPT01000012">
    <property type="protein sequence ID" value="GGM32413.1"/>
    <property type="molecule type" value="Genomic_DNA"/>
</dbReference>
<dbReference type="InterPro" id="IPR000843">
    <property type="entry name" value="HTH_LacI"/>
</dbReference>
<dbReference type="CDD" id="cd06267">
    <property type="entry name" value="PBP1_LacI_sugar_binding-like"/>
    <property type="match status" value="1"/>
</dbReference>
<dbReference type="CDD" id="cd01392">
    <property type="entry name" value="HTH_LacI"/>
    <property type="match status" value="1"/>
</dbReference>
<dbReference type="SUPFAM" id="SSF47413">
    <property type="entry name" value="lambda repressor-like DNA-binding domains"/>
    <property type="match status" value="1"/>
</dbReference>
<reference evidence="5" key="2">
    <citation type="submission" date="2020-09" db="EMBL/GenBank/DDBJ databases">
        <authorList>
            <person name="Sun Q."/>
            <person name="Ohkuma M."/>
        </authorList>
    </citation>
    <scope>NUCLEOTIDE SEQUENCE</scope>
    <source>
        <strain evidence="5">JCM 3051</strain>
    </source>
</reference>
<evidence type="ECO:0000256" key="1">
    <source>
        <dbReference type="ARBA" id="ARBA00023015"/>
    </source>
</evidence>
<gene>
    <name evidence="5" type="ORF">GCM10010102_29780</name>
</gene>
<dbReference type="GO" id="GO:0003700">
    <property type="term" value="F:DNA-binding transcription factor activity"/>
    <property type="evidence" value="ECO:0007669"/>
    <property type="project" value="TreeGrafter"/>
</dbReference>
<proteinExistence type="predicted"/>
<keyword evidence="6" id="KW-1185">Reference proteome</keyword>
<dbReference type="Gene3D" id="1.10.260.40">
    <property type="entry name" value="lambda repressor-like DNA-binding domains"/>
    <property type="match status" value="1"/>
</dbReference>
<dbReference type="Proteomes" id="UP000655589">
    <property type="component" value="Unassembled WGS sequence"/>
</dbReference>
<keyword evidence="2" id="KW-0238">DNA-binding</keyword>
<dbReference type="InterPro" id="IPR046335">
    <property type="entry name" value="LacI/GalR-like_sensor"/>
</dbReference>
<comment type="caution">
    <text evidence="5">The sequence shown here is derived from an EMBL/GenBank/DDBJ whole genome shotgun (WGS) entry which is preliminary data.</text>
</comment>
<dbReference type="Pfam" id="PF13377">
    <property type="entry name" value="Peripla_BP_3"/>
    <property type="match status" value="1"/>
</dbReference>
<dbReference type="SMART" id="SM00354">
    <property type="entry name" value="HTH_LACI"/>
    <property type="match status" value="1"/>
</dbReference>
<dbReference type="InterPro" id="IPR010982">
    <property type="entry name" value="Lambda_DNA-bd_dom_sf"/>
</dbReference>
<accession>A0A8H9L6R1</accession>
<dbReference type="PROSITE" id="PS00356">
    <property type="entry name" value="HTH_LACI_1"/>
    <property type="match status" value="1"/>
</dbReference>
<dbReference type="AlphaFoldDB" id="A0A8H9L6R1"/>
<dbReference type="PROSITE" id="PS50932">
    <property type="entry name" value="HTH_LACI_2"/>
    <property type="match status" value="1"/>
</dbReference>
<keyword evidence="1" id="KW-0805">Transcription regulation</keyword>
<evidence type="ECO:0000313" key="6">
    <source>
        <dbReference type="Proteomes" id="UP000655589"/>
    </source>
</evidence>
<name>A0A8H9L6R1_9MICO</name>
<sequence>MGPTADEEGPRDPPVTVKLSDIADEAGVSVMTVSNVMNGKRAKVSPATIERVLAIAARLGYVPNIPARSLAAHRSHIVAALVPVGENNSLLVSPHTVAVVGGMETHLRHRGYHVLLRGIEHDDQVAQTVRGWSLDGVVLVEFPDEQVDRLEVAGVPVVAIDSYAANPRVVGVRSDDHEGGRLAGARLAAAGHRRVLFAGPPYRGMGVVGRRWAGFRAACLEAGLRADDVEAREVLTSFEDGRRLGLRLRRDHPQVTAVFATADHLAVGLMAGIAEAGGSVPGDVSVIGFDGLDLSAYTTPGLTTVAQDMPAKVAEASRIMLEQIEAGRGLDAPAREPVSLGVHLVERGSVGPPR</sequence>
<dbReference type="SUPFAM" id="SSF53822">
    <property type="entry name" value="Periplasmic binding protein-like I"/>
    <property type="match status" value="1"/>
</dbReference>
<dbReference type="Gene3D" id="3.40.50.2300">
    <property type="match status" value="2"/>
</dbReference>
<dbReference type="Pfam" id="PF00356">
    <property type="entry name" value="LacI"/>
    <property type="match status" value="1"/>
</dbReference>
<evidence type="ECO:0000313" key="5">
    <source>
        <dbReference type="EMBL" id="GGM32413.1"/>
    </source>
</evidence>
<evidence type="ECO:0000259" key="4">
    <source>
        <dbReference type="PROSITE" id="PS50932"/>
    </source>
</evidence>
<protein>
    <submittedName>
        <fullName evidence="5">LacI family transcriptional regulator</fullName>
    </submittedName>
</protein>
<dbReference type="PANTHER" id="PTHR30146">
    <property type="entry name" value="LACI-RELATED TRANSCRIPTIONAL REPRESSOR"/>
    <property type="match status" value="1"/>
</dbReference>
<reference evidence="5" key="1">
    <citation type="journal article" date="2014" name="Int. J. Syst. Evol. Microbiol.">
        <title>Complete genome sequence of Corynebacterium casei LMG S-19264T (=DSM 44701T), isolated from a smear-ripened cheese.</title>
        <authorList>
            <consortium name="US DOE Joint Genome Institute (JGI-PGF)"/>
            <person name="Walter F."/>
            <person name="Albersmeier A."/>
            <person name="Kalinowski J."/>
            <person name="Ruckert C."/>
        </authorList>
    </citation>
    <scope>NUCLEOTIDE SEQUENCE</scope>
    <source>
        <strain evidence="5">JCM 3051</strain>
    </source>
</reference>
<organism evidence="5 6">
    <name type="scientific">Promicromonospora citrea</name>
    <dbReference type="NCBI Taxonomy" id="43677"/>
    <lineage>
        <taxon>Bacteria</taxon>
        <taxon>Bacillati</taxon>
        <taxon>Actinomycetota</taxon>
        <taxon>Actinomycetes</taxon>
        <taxon>Micrococcales</taxon>
        <taxon>Promicromonosporaceae</taxon>
        <taxon>Promicromonospora</taxon>
    </lineage>
</organism>
<evidence type="ECO:0000256" key="3">
    <source>
        <dbReference type="ARBA" id="ARBA00023163"/>
    </source>
</evidence>